<keyword evidence="1 3" id="KW-0808">Transferase</keyword>
<name>A0ABW4TJH2_9ACTN</name>
<dbReference type="RefSeq" id="WP_343915258.1">
    <property type="nucleotide sequence ID" value="NZ_BAAAJT010000002.1"/>
</dbReference>
<dbReference type="CDD" id="cd01449">
    <property type="entry name" value="TST_Repeat_2"/>
    <property type="match status" value="1"/>
</dbReference>
<protein>
    <recommendedName>
        <fullName evidence="3">Sulfurtransferase</fullName>
    </recommendedName>
</protein>
<sequence length="432" mass="45666">MRHTGAVDPRVRQATPSDIPVVAQIWYDGWRDAHLGEVSEELVDVRTRSSFDERAAARVTDTDVVEVDGAVVGLAMVGGDEVEQVFVAPASRGSGAASLLLDAAERRVRRHGHGSAWLAVVPGNARARAFYARRGWRDEGDLARALTVGDRRIDVDVRRYTKVVSPLIDVAELASRLGEVTVLDVRYRMGGPPGPEQHAAGHVPGAAYVDMDADLAAAPGARGRHPLPDTEVFLAAMRRCGVSSDRPVVVHDDWSGHAAARCWWLLRHHGHPDVRVLDGGWAAWTAAGGEVATGPVSPEPGSFAGRPGAMPVVEADGVLEVGVLVDARAAERFRGETEPIDPVAGHVPGAVNLPTSTNLRADGRFRPADQLAALYAAVGATPEADVAAYCGSGVTACHDVLAMEAVGIRAALYPGSWSEWVADPSRPVATGP</sequence>
<comment type="caution">
    <text evidence="6">The sequence shown here is derived from an EMBL/GenBank/DDBJ whole genome shotgun (WGS) entry which is preliminary data.</text>
</comment>
<evidence type="ECO:0000256" key="1">
    <source>
        <dbReference type="ARBA" id="ARBA00022679"/>
    </source>
</evidence>
<feature type="domain" description="N-acetyltransferase" evidence="5">
    <location>
        <begin position="9"/>
        <end position="162"/>
    </location>
</feature>
<evidence type="ECO:0000256" key="2">
    <source>
        <dbReference type="ARBA" id="ARBA00022737"/>
    </source>
</evidence>
<dbReference type="InterPro" id="IPR036873">
    <property type="entry name" value="Rhodanese-like_dom_sf"/>
</dbReference>
<organism evidence="6 7">
    <name type="scientific">Nocardioides aestuarii</name>
    <dbReference type="NCBI Taxonomy" id="252231"/>
    <lineage>
        <taxon>Bacteria</taxon>
        <taxon>Bacillati</taxon>
        <taxon>Actinomycetota</taxon>
        <taxon>Actinomycetes</taxon>
        <taxon>Propionibacteriales</taxon>
        <taxon>Nocardioidaceae</taxon>
        <taxon>Nocardioides</taxon>
    </lineage>
</organism>
<dbReference type="CDD" id="cd04301">
    <property type="entry name" value="NAT_SF"/>
    <property type="match status" value="1"/>
</dbReference>
<dbReference type="PROSITE" id="PS00683">
    <property type="entry name" value="RHODANESE_2"/>
    <property type="match status" value="1"/>
</dbReference>
<evidence type="ECO:0000313" key="7">
    <source>
        <dbReference type="Proteomes" id="UP001597351"/>
    </source>
</evidence>
<proteinExistence type="predicted"/>
<evidence type="ECO:0000259" key="4">
    <source>
        <dbReference type="PROSITE" id="PS50206"/>
    </source>
</evidence>
<dbReference type="SMART" id="SM00450">
    <property type="entry name" value="RHOD"/>
    <property type="match status" value="2"/>
</dbReference>
<dbReference type="Proteomes" id="UP001597351">
    <property type="component" value="Unassembled WGS sequence"/>
</dbReference>
<dbReference type="Gene3D" id="3.40.250.10">
    <property type="entry name" value="Rhodanese-like domain"/>
    <property type="match status" value="2"/>
</dbReference>
<dbReference type="InterPro" id="IPR001307">
    <property type="entry name" value="Thiosulphate_STrfase_CS"/>
</dbReference>
<dbReference type="PROSITE" id="PS50206">
    <property type="entry name" value="RHODANESE_3"/>
    <property type="match status" value="2"/>
</dbReference>
<gene>
    <name evidence="6" type="ORF">ACFSDE_03445</name>
</gene>
<dbReference type="InterPro" id="IPR000182">
    <property type="entry name" value="GNAT_dom"/>
</dbReference>
<dbReference type="InterPro" id="IPR016181">
    <property type="entry name" value="Acyl_CoA_acyltransferase"/>
</dbReference>
<keyword evidence="7" id="KW-1185">Reference proteome</keyword>
<evidence type="ECO:0000313" key="6">
    <source>
        <dbReference type="EMBL" id="MFD1945834.1"/>
    </source>
</evidence>
<dbReference type="EMBL" id="JBHUGD010000001">
    <property type="protein sequence ID" value="MFD1945834.1"/>
    <property type="molecule type" value="Genomic_DNA"/>
</dbReference>
<dbReference type="CDD" id="cd01448">
    <property type="entry name" value="TST_Repeat_1"/>
    <property type="match status" value="1"/>
</dbReference>
<feature type="domain" description="Rhodanese" evidence="4">
    <location>
        <begin position="176"/>
        <end position="293"/>
    </location>
</feature>
<keyword evidence="6" id="KW-0012">Acyltransferase</keyword>
<dbReference type="PANTHER" id="PTHR11364:SF27">
    <property type="entry name" value="SULFURTRANSFERASE"/>
    <property type="match status" value="1"/>
</dbReference>
<keyword evidence="2" id="KW-0677">Repeat</keyword>
<dbReference type="Pfam" id="PF00583">
    <property type="entry name" value="Acetyltransf_1"/>
    <property type="match status" value="1"/>
</dbReference>
<feature type="domain" description="Rhodanese" evidence="4">
    <location>
        <begin position="318"/>
        <end position="429"/>
    </location>
</feature>
<dbReference type="SUPFAM" id="SSF55729">
    <property type="entry name" value="Acyl-CoA N-acyltransferases (Nat)"/>
    <property type="match status" value="1"/>
</dbReference>
<dbReference type="PANTHER" id="PTHR11364">
    <property type="entry name" value="THIOSULFATE SULFERTANSFERASE"/>
    <property type="match status" value="1"/>
</dbReference>
<dbReference type="InterPro" id="IPR045078">
    <property type="entry name" value="TST/MPST-like"/>
</dbReference>
<evidence type="ECO:0000259" key="5">
    <source>
        <dbReference type="PROSITE" id="PS51186"/>
    </source>
</evidence>
<dbReference type="PROSITE" id="PS51186">
    <property type="entry name" value="GNAT"/>
    <property type="match status" value="1"/>
</dbReference>
<dbReference type="Pfam" id="PF00581">
    <property type="entry name" value="Rhodanese"/>
    <property type="match status" value="2"/>
</dbReference>
<dbReference type="SUPFAM" id="SSF52821">
    <property type="entry name" value="Rhodanese/Cell cycle control phosphatase"/>
    <property type="match status" value="2"/>
</dbReference>
<accession>A0ABW4TJH2</accession>
<reference evidence="7" key="1">
    <citation type="journal article" date="2019" name="Int. J. Syst. Evol. Microbiol.">
        <title>The Global Catalogue of Microorganisms (GCM) 10K type strain sequencing project: providing services to taxonomists for standard genome sequencing and annotation.</title>
        <authorList>
            <consortium name="The Broad Institute Genomics Platform"/>
            <consortium name="The Broad Institute Genome Sequencing Center for Infectious Disease"/>
            <person name="Wu L."/>
            <person name="Ma J."/>
        </authorList>
    </citation>
    <scope>NUCLEOTIDE SEQUENCE [LARGE SCALE GENOMIC DNA]</scope>
    <source>
        <strain evidence="7">CGMCC 1.12477</strain>
    </source>
</reference>
<dbReference type="GO" id="GO:0016746">
    <property type="term" value="F:acyltransferase activity"/>
    <property type="evidence" value="ECO:0007669"/>
    <property type="project" value="UniProtKB-KW"/>
</dbReference>
<dbReference type="Gene3D" id="3.40.630.30">
    <property type="match status" value="1"/>
</dbReference>
<evidence type="ECO:0000256" key="3">
    <source>
        <dbReference type="RuleBase" id="RU000507"/>
    </source>
</evidence>
<dbReference type="InterPro" id="IPR001763">
    <property type="entry name" value="Rhodanese-like_dom"/>
</dbReference>